<sequence>MVRLSRAEVKWEPMTFPHISNTFVLREIIHLKSKRTREEIVEELMGSLSINVILEERTMEGNLSSIRPYELGSVLNNWTAEEIPVVLKANTESPDIDVTSNTVTDSESLFEPDMCLEGSQDFEDDEECGLSLDLLRMVEREEKQILPYKETTENVILEKKKEVKIRTCITEEVRRDLIKLLQEFKDVFTWSYQDMPGLSADIVVYRVPIKEEYKPIQQKLRRMRPDVAVKIREEVRKQFDAGFLQVVNYSEWVANIVSVPKEDEKIRMCMDYRDLNKASPKDNFPLPHIDMLVDNTAGYSLFSFMEVTQEDTLEDRPYKLNFDGASNLLVMELGQS</sequence>
<name>A0A1U8PPY6_GOSHI</name>
<accession>A0A1U8PPY6</accession>
<evidence type="ECO:0000313" key="1">
    <source>
        <dbReference type="Proteomes" id="UP000818029"/>
    </source>
</evidence>
<protein>
    <recommendedName>
        <fullName evidence="3">RNA-directed DNA polymerase homolog</fullName>
    </recommendedName>
</protein>
<evidence type="ECO:0000313" key="2">
    <source>
        <dbReference type="RefSeq" id="XP_016752398.1"/>
    </source>
</evidence>
<dbReference type="AlphaFoldDB" id="A0A1U8PPY6"/>
<dbReference type="KEGG" id="ghi:107960581"/>
<dbReference type="RefSeq" id="XP_016752398.1">
    <property type="nucleotide sequence ID" value="XM_016896909.2"/>
</dbReference>
<reference evidence="1" key="1">
    <citation type="journal article" date="2020" name="Nat. Genet.">
        <title>Genomic diversifications of five Gossypium allopolyploid species and their impact on cotton improvement.</title>
        <authorList>
            <person name="Chen Z.J."/>
            <person name="Sreedasyam A."/>
            <person name="Ando A."/>
            <person name="Song Q."/>
            <person name="De Santiago L.M."/>
            <person name="Hulse-Kemp A.M."/>
            <person name="Ding M."/>
            <person name="Ye W."/>
            <person name="Kirkbride R.C."/>
            <person name="Jenkins J."/>
            <person name="Plott C."/>
            <person name="Lovell J."/>
            <person name="Lin Y.M."/>
            <person name="Vaughn R."/>
            <person name="Liu B."/>
            <person name="Simpson S."/>
            <person name="Scheffler B.E."/>
            <person name="Wen L."/>
            <person name="Saski C.A."/>
            <person name="Grover C.E."/>
            <person name="Hu G."/>
            <person name="Conover J.L."/>
            <person name="Carlson J.W."/>
            <person name="Shu S."/>
            <person name="Boston L.B."/>
            <person name="Williams M."/>
            <person name="Peterson D.G."/>
            <person name="McGee K."/>
            <person name="Jones D.C."/>
            <person name="Wendel J.F."/>
            <person name="Stelly D.M."/>
            <person name="Grimwood J."/>
            <person name="Schmutz J."/>
        </authorList>
    </citation>
    <scope>NUCLEOTIDE SEQUENCE [LARGE SCALE GENOMIC DNA]</scope>
    <source>
        <strain evidence="1">cv. TM-1</strain>
    </source>
</reference>
<dbReference type="Proteomes" id="UP000818029">
    <property type="component" value="Chromosome A05"/>
</dbReference>
<dbReference type="Gene3D" id="3.10.10.10">
    <property type="entry name" value="HIV Type 1 Reverse Transcriptase, subunit A, domain 1"/>
    <property type="match status" value="1"/>
</dbReference>
<dbReference type="PANTHER" id="PTHR24559">
    <property type="entry name" value="TRANSPOSON TY3-I GAG-POL POLYPROTEIN"/>
    <property type="match status" value="1"/>
</dbReference>
<proteinExistence type="predicted"/>
<evidence type="ECO:0008006" key="3">
    <source>
        <dbReference type="Google" id="ProtNLM"/>
    </source>
</evidence>
<reference evidence="2" key="2">
    <citation type="submission" date="2025-08" db="UniProtKB">
        <authorList>
            <consortium name="RefSeq"/>
        </authorList>
    </citation>
    <scope>IDENTIFICATION</scope>
</reference>
<dbReference type="OrthoDB" id="1724165at2759"/>
<dbReference type="InterPro" id="IPR043502">
    <property type="entry name" value="DNA/RNA_pol_sf"/>
</dbReference>
<organism evidence="1 2">
    <name type="scientific">Gossypium hirsutum</name>
    <name type="common">Upland cotton</name>
    <name type="synonym">Gossypium mexicanum</name>
    <dbReference type="NCBI Taxonomy" id="3635"/>
    <lineage>
        <taxon>Eukaryota</taxon>
        <taxon>Viridiplantae</taxon>
        <taxon>Streptophyta</taxon>
        <taxon>Embryophyta</taxon>
        <taxon>Tracheophyta</taxon>
        <taxon>Spermatophyta</taxon>
        <taxon>Magnoliopsida</taxon>
        <taxon>eudicotyledons</taxon>
        <taxon>Gunneridae</taxon>
        <taxon>Pentapetalae</taxon>
        <taxon>rosids</taxon>
        <taxon>malvids</taxon>
        <taxon>Malvales</taxon>
        <taxon>Malvaceae</taxon>
        <taxon>Malvoideae</taxon>
        <taxon>Gossypium</taxon>
    </lineage>
</organism>
<dbReference type="PaxDb" id="3635-A0A1U8PPY6"/>
<dbReference type="SUPFAM" id="SSF56672">
    <property type="entry name" value="DNA/RNA polymerases"/>
    <property type="match status" value="1"/>
</dbReference>
<keyword evidence="1" id="KW-1185">Reference proteome</keyword>
<gene>
    <name evidence="2" type="primary">LOC107960581</name>
</gene>
<dbReference type="GeneID" id="107960581"/>
<dbReference type="PANTHER" id="PTHR24559:SF457">
    <property type="entry name" value="RNA-DIRECTED DNA POLYMERASE HOMOLOG"/>
    <property type="match status" value="1"/>
</dbReference>
<dbReference type="InterPro" id="IPR053134">
    <property type="entry name" value="RNA-dir_DNA_polymerase"/>
</dbReference>